<evidence type="ECO:0000313" key="2">
    <source>
        <dbReference type="EMBL" id="SUZ56235.1"/>
    </source>
</evidence>
<dbReference type="AlphaFoldDB" id="A0A381NNR3"/>
<accession>A0A381NNR3</accession>
<organism evidence="2">
    <name type="scientific">marine metagenome</name>
    <dbReference type="NCBI Taxonomy" id="408172"/>
    <lineage>
        <taxon>unclassified sequences</taxon>
        <taxon>metagenomes</taxon>
        <taxon>ecological metagenomes</taxon>
    </lineage>
</organism>
<proteinExistence type="predicted"/>
<protein>
    <recommendedName>
        <fullName evidence="1">HMA domain-containing protein</fullName>
    </recommendedName>
</protein>
<dbReference type="PROSITE" id="PS50846">
    <property type="entry name" value="HMA_2"/>
    <property type="match status" value="1"/>
</dbReference>
<evidence type="ECO:0000259" key="1">
    <source>
        <dbReference type="PROSITE" id="PS50846"/>
    </source>
</evidence>
<dbReference type="CDD" id="cd00371">
    <property type="entry name" value="HMA"/>
    <property type="match status" value="1"/>
</dbReference>
<dbReference type="Gene3D" id="3.30.70.100">
    <property type="match status" value="1"/>
</dbReference>
<feature type="domain" description="HMA" evidence="1">
    <location>
        <begin position="2"/>
        <end position="68"/>
    </location>
</feature>
<reference evidence="2" key="1">
    <citation type="submission" date="2018-05" db="EMBL/GenBank/DDBJ databases">
        <authorList>
            <person name="Lanie J.A."/>
            <person name="Ng W.-L."/>
            <person name="Kazmierczak K.M."/>
            <person name="Andrzejewski T.M."/>
            <person name="Davidsen T.M."/>
            <person name="Wayne K.J."/>
            <person name="Tettelin H."/>
            <person name="Glass J.I."/>
            <person name="Rusch D."/>
            <person name="Podicherti R."/>
            <person name="Tsui H.-C.T."/>
            <person name="Winkler M.E."/>
        </authorList>
    </citation>
    <scope>NUCLEOTIDE SEQUENCE</scope>
</reference>
<dbReference type="InterPro" id="IPR006121">
    <property type="entry name" value="HMA_dom"/>
</dbReference>
<name>A0A381NNR3_9ZZZZ</name>
<dbReference type="EMBL" id="UINC01000488">
    <property type="protein sequence ID" value="SUZ56235.1"/>
    <property type="molecule type" value="Genomic_DNA"/>
</dbReference>
<dbReference type="SUPFAM" id="SSF55008">
    <property type="entry name" value="HMA, heavy metal-associated domain"/>
    <property type="match status" value="1"/>
</dbReference>
<dbReference type="GO" id="GO:0046872">
    <property type="term" value="F:metal ion binding"/>
    <property type="evidence" value="ECO:0007669"/>
    <property type="project" value="InterPro"/>
</dbReference>
<sequence>MKNRTVQVPNISCGHCVAAIEREVSEIEGVLSVEGRHDTQDVTISWNSEKTSWQEIEGLMRQINYPPAG</sequence>
<dbReference type="Pfam" id="PF00403">
    <property type="entry name" value="HMA"/>
    <property type="match status" value="1"/>
</dbReference>
<gene>
    <name evidence="2" type="ORF">METZ01_LOCUS9089</name>
</gene>
<dbReference type="InterPro" id="IPR036163">
    <property type="entry name" value="HMA_dom_sf"/>
</dbReference>